<feature type="compositionally biased region" description="Acidic residues" evidence="1">
    <location>
        <begin position="465"/>
        <end position="480"/>
    </location>
</feature>
<comment type="caution">
    <text evidence="3">The sequence shown here is derived from an EMBL/GenBank/DDBJ whole genome shotgun (WGS) entry which is preliminary data.</text>
</comment>
<protein>
    <recommendedName>
        <fullName evidence="2">Aminoglycoside phosphotransferase domain-containing protein</fullName>
    </recommendedName>
</protein>
<gene>
    <name evidence="3" type="ORF">BCF74_103192</name>
</gene>
<feature type="region of interest" description="Disordered" evidence="1">
    <location>
        <begin position="303"/>
        <end position="528"/>
    </location>
</feature>
<evidence type="ECO:0000259" key="2">
    <source>
        <dbReference type="Pfam" id="PF01636"/>
    </source>
</evidence>
<evidence type="ECO:0000313" key="3">
    <source>
        <dbReference type="EMBL" id="PRY62983.1"/>
    </source>
</evidence>
<feature type="compositionally biased region" description="Acidic residues" evidence="1">
    <location>
        <begin position="496"/>
        <end position="507"/>
    </location>
</feature>
<dbReference type="Pfam" id="PF01636">
    <property type="entry name" value="APH"/>
    <property type="match status" value="1"/>
</dbReference>
<feature type="domain" description="Aminoglycoside phosphotransferase" evidence="2">
    <location>
        <begin position="36"/>
        <end position="255"/>
    </location>
</feature>
<feature type="compositionally biased region" description="Basic and acidic residues" evidence="1">
    <location>
        <begin position="513"/>
        <end position="528"/>
    </location>
</feature>
<name>A0A2T0UYH3_9MICO</name>
<feature type="compositionally biased region" description="Acidic residues" evidence="1">
    <location>
        <begin position="336"/>
        <end position="369"/>
    </location>
</feature>
<dbReference type="CDD" id="cd05152">
    <property type="entry name" value="MPH2"/>
    <property type="match status" value="1"/>
</dbReference>
<dbReference type="Gene3D" id="3.30.200.20">
    <property type="entry name" value="Phosphorylase Kinase, domain 1"/>
    <property type="match status" value="1"/>
</dbReference>
<dbReference type="InterPro" id="IPR011009">
    <property type="entry name" value="Kinase-like_dom_sf"/>
</dbReference>
<dbReference type="Proteomes" id="UP000237822">
    <property type="component" value="Unassembled WGS sequence"/>
</dbReference>
<evidence type="ECO:0000313" key="4">
    <source>
        <dbReference type="Proteomes" id="UP000237822"/>
    </source>
</evidence>
<dbReference type="InterPro" id="IPR002575">
    <property type="entry name" value="Aminoglycoside_PTrfase"/>
</dbReference>
<organism evidence="3 4">
    <name type="scientific">Knoellia remsis</name>
    <dbReference type="NCBI Taxonomy" id="407159"/>
    <lineage>
        <taxon>Bacteria</taxon>
        <taxon>Bacillati</taxon>
        <taxon>Actinomycetota</taxon>
        <taxon>Actinomycetes</taxon>
        <taxon>Micrococcales</taxon>
        <taxon>Intrasporangiaceae</taxon>
        <taxon>Knoellia</taxon>
    </lineage>
</organism>
<reference evidence="3 4" key="1">
    <citation type="submission" date="2018-03" db="EMBL/GenBank/DDBJ databases">
        <title>Genomic Encyclopedia of Archaeal and Bacterial Type Strains, Phase II (KMG-II): from individual species to whole genera.</title>
        <authorList>
            <person name="Goeker M."/>
        </authorList>
    </citation>
    <scope>NUCLEOTIDE SEQUENCE [LARGE SCALE GENOMIC DNA]</scope>
    <source>
        <strain evidence="3 4">ATCC BAA-1496</strain>
    </source>
</reference>
<keyword evidence="4" id="KW-1185">Reference proteome</keyword>
<accession>A0A2T0UYH3</accession>
<sequence>MERTPTLLAALASAAVPGLDPVSVEALPSVPHQDYDVAFVSDSEHRRWVVRAPRSEAAGARMDLTVPLLQLIARRLPFAVPSPRGFVELREGGRAMVYPFLPGHNLAFDELPPGAGPAADLGRSLAALHNLDVRLFDEAGVPTYDTDAYRTRRLAELDRAAESGRVPTALLTRWEKALEDVALWRFAPTPTHGDLTGDQVLAVFEDDHDAATGRIRGLTGWEDAKVADPADDFAALVHEADEATVETVLEAYAHSRVERPDPNLLVRARLVGELGILGELMRAEARGDVAAVDALSTQLRRLDDEVHAEDPSDDYRRTSLTPVALRQRATPPPVVVEEDDDDELVDVTADDEYTDDETVEDESAEDDVLVADHDLEPDGEPDDDLQDDAFPDDHLRDNELQDDELTDVVEVSHEEVVPVSVDEDVPDPEGVPSRAEVTGHEKTADPEDLAESTSLDPQGAPDSANEPDPEDLTQDVPDDEAVTREIPIRPAAATPDVEEVEEVEDVEFTPRSFGRDDLTDEEPPRGER</sequence>
<evidence type="ECO:0000256" key="1">
    <source>
        <dbReference type="SAM" id="MobiDB-lite"/>
    </source>
</evidence>
<feature type="compositionally biased region" description="Basic and acidic residues" evidence="1">
    <location>
        <begin position="303"/>
        <end position="317"/>
    </location>
</feature>
<dbReference type="AlphaFoldDB" id="A0A2T0UYH3"/>
<proteinExistence type="predicted"/>
<dbReference type="Gene3D" id="3.90.1200.10">
    <property type="match status" value="1"/>
</dbReference>
<dbReference type="EMBL" id="PVTI01000003">
    <property type="protein sequence ID" value="PRY62983.1"/>
    <property type="molecule type" value="Genomic_DNA"/>
</dbReference>
<feature type="compositionally biased region" description="Acidic residues" evidence="1">
    <location>
        <begin position="377"/>
        <end position="390"/>
    </location>
</feature>
<dbReference type="RefSeq" id="WP_106296548.1">
    <property type="nucleotide sequence ID" value="NZ_PVTI01000003.1"/>
</dbReference>
<dbReference type="SUPFAM" id="SSF56112">
    <property type="entry name" value="Protein kinase-like (PK-like)"/>
    <property type="match status" value="1"/>
</dbReference>